<dbReference type="InterPro" id="IPR013968">
    <property type="entry name" value="PKS_KR"/>
</dbReference>
<evidence type="ECO:0000259" key="3">
    <source>
        <dbReference type="PROSITE" id="PS50075"/>
    </source>
</evidence>
<dbReference type="Gene3D" id="3.40.50.720">
    <property type="entry name" value="NAD(P)-binding Rossmann-like Domain"/>
    <property type="match status" value="2"/>
</dbReference>
<dbReference type="SUPFAM" id="SSF51735">
    <property type="entry name" value="NAD(P)-binding Rossmann-fold domains"/>
    <property type="match status" value="1"/>
</dbReference>
<evidence type="ECO:0000313" key="5">
    <source>
        <dbReference type="Proteomes" id="UP001148838"/>
    </source>
</evidence>
<comment type="caution">
    <text evidence="4">The sequence shown here is derived from an EMBL/GenBank/DDBJ whole genome shotgun (WGS) entry which is preliminary data.</text>
</comment>
<dbReference type="SMART" id="SM00822">
    <property type="entry name" value="PKS_KR"/>
    <property type="match status" value="1"/>
</dbReference>
<dbReference type="InterPro" id="IPR036397">
    <property type="entry name" value="RNaseH_sf"/>
</dbReference>
<dbReference type="SUPFAM" id="SSF47336">
    <property type="entry name" value="ACP-like"/>
    <property type="match status" value="1"/>
</dbReference>
<dbReference type="PANTHER" id="PTHR43775">
    <property type="entry name" value="FATTY ACID SYNTHASE"/>
    <property type="match status" value="1"/>
</dbReference>
<dbReference type="Pfam" id="PF00550">
    <property type="entry name" value="PP-binding"/>
    <property type="match status" value="1"/>
</dbReference>
<reference evidence="4 5" key="1">
    <citation type="journal article" date="2022" name="Allergy">
        <title>Genome assembly and annotation of Periplaneta americana reveal a comprehensive cockroach allergen profile.</title>
        <authorList>
            <person name="Wang L."/>
            <person name="Xiong Q."/>
            <person name="Saelim N."/>
            <person name="Wang L."/>
            <person name="Nong W."/>
            <person name="Wan A.T."/>
            <person name="Shi M."/>
            <person name="Liu X."/>
            <person name="Cao Q."/>
            <person name="Hui J.H.L."/>
            <person name="Sookrung N."/>
            <person name="Leung T.F."/>
            <person name="Tungtrongchitr A."/>
            <person name="Tsui S.K.W."/>
        </authorList>
    </citation>
    <scope>NUCLEOTIDE SEQUENCE [LARGE SCALE GENOMIC DNA]</scope>
    <source>
        <strain evidence="4">PWHHKU_190912</strain>
    </source>
</reference>
<dbReference type="CDD" id="cd08954">
    <property type="entry name" value="KR_1_FAS_SDR_x"/>
    <property type="match status" value="1"/>
</dbReference>
<proteinExistence type="predicted"/>
<name>A0ABQ8TQ31_PERAM</name>
<dbReference type="SMART" id="SM00823">
    <property type="entry name" value="PKS_PP"/>
    <property type="match status" value="1"/>
</dbReference>
<evidence type="ECO:0000256" key="1">
    <source>
        <dbReference type="ARBA" id="ARBA00022450"/>
    </source>
</evidence>
<dbReference type="Gene3D" id="3.90.180.10">
    <property type="entry name" value="Medium-chain alcohol dehydrogenases, catalytic domain"/>
    <property type="match status" value="1"/>
</dbReference>
<sequence length="600" mass="66634">MEVFLKGASFHGVMLDNIFTAPIDMRRSLYNLMCEGLKSGAVQPLTRIVFPAKEVEQAFRFMTNGKHIGKMLVQIRPEEEEKAVIPSTILMQAQPRFICKPECTYVIAGGLGGFGLELADWLVLRGARKLVLTSRSGLRTGYQSYRVRIWRSYGITVNISLADITSEEGVTTLLSEANKLGPVDAIFNLAVVLQDSLLSNQTEARFAASAGPKALATRLLDKFSRQLCPLLQKFVVFSSVSCGRGNAGQANYGMSNSVMERVCEARVRGGLPGLAVQWGAVGDVGLVAEMHGDHKELVIGGTLQQRISSCLEVLDVLLAQTHPVVGSMVVAEKRAGSGNYADIMECVSSILGIRDLKTVSHTTTLAELGMDSMTAVEIKQTLEREFEVLLTAQEIRSLTFGHLEKIAANRKQAKSAREQEAQVDGGQVAQLVEQLATGWKVRGSQLYDEIKQLNSWDEKMKQSFAFMKTRQYSMEHLKAAGTSIYLRTIAMLSYEWLHSEHIRSQTTLLRPQVLSFAMKDDYELSKYCEEKVDIHFLHANHATILENEDTAAVINRKLASNRPDLAPNDFHLFLHHKKFLGGQRFDGDDEVKTAVQEWFA</sequence>
<dbReference type="InterPro" id="IPR050091">
    <property type="entry name" value="PKS_NRPS_Biosynth_Enz"/>
</dbReference>
<keyword evidence="1" id="KW-0596">Phosphopantetheine</keyword>
<dbReference type="Gene3D" id="1.10.1200.10">
    <property type="entry name" value="ACP-like"/>
    <property type="match status" value="1"/>
</dbReference>
<keyword evidence="2" id="KW-0597">Phosphoprotein</keyword>
<organism evidence="4 5">
    <name type="scientific">Periplaneta americana</name>
    <name type="common">American cockroach</name>
    <name type="synonym">Blatta americana</name>
    <dbReference type="NCBI Taxonomy" id="6978"/>
    <lineage>
        <taxon>Eukaryota</taxon>
        <taxon>Metazoa</taxon>
        <taxon>Ecdysozoa</taxon>
        <taxon>Arthropoda</taxon>
        <taxon>Hexapoda</taxon>
        <taxon>Insecta</taxon>
        <taxon>Pterygota</taxon>
        <taxon>Neoptera</taxon>
        <taxon>Polyneoptera</taxon>
        <taxon>Dictyoptera</taxon>
        <taxon>Blattodea</taxon>
        <taxon>Blattoidea</taxon>
        <taxon>Blattidae</taxon>
        <taxon>Blattinae</taxon>
        <taxon>Periplaneta</taxon>
    </lineage>
</organism>
<feature type="domain" description="Carrier" evidence="3">
    <location>
        <begin position="337"/>
        <end position="414"/>
    </location>
</feature>
<dbReference type="PANTHER" id="PTHR43775:SF23">
    <property type="entry name" value="FATTY ACID SYNTHASE 3"/>
    <property type="match status" value="1"/>
</dbReference>
<dbReference type="InterPro" id="IPR036291">
    <property type="entry name" value="NAD(P)-bd_dom_sf"/>
</dbReference>
<gene>
    <name evidence="4" type="ORF">ANN_00084</name>
</gene>
<keyword evidence="5" id="KW-1185">Reference proteome</keyword>
<evidence type="ECO:0000256" key="2">
    <source>
        <dbReference type="ARBA" id="ARBA00022553"/>
    </source>
</evidence>
<dbReference type="EMBL" id="JAJSOF020000003">
    <property type="protein sequence ID" value="KAJ4448694.1"/>
    <property type="molecule type" value="Genomic_DNA"/>
</dbReference>
<dbReference type="Gene3D" id="3.30.420.10">
    <property type="entry name" value="Ribonuclease H-like superfamily/Ribonuclease H"/>
    <property type="match status" value="1"/>
</dbReference>
<dbReference type="InterPro" id="IPR009081">
    <property type="entry name" value="PP-bd_ACP"/>
</dbReference>
<dbReference type="Proteomes" id="UP001148838">
    <property type="component" value="Unassembled WGS sequence"/>
</dbReference>
<evidence type="ECO:0000313" key="4">
    <source>
        <dbReference type="EMBL" id="KAJ4448694.1"/>
    </source>
</evidence>
<dbReference type="Pfam" id="PF08659">
    <property type="entry name" value="KR"/>
    <property type="match status" value="1"/>
</dbReference>
<dbReference type="PROSITE" id="PS50075">
    <property type="entry name" value="CARRIER"/>
    <property type="match status" value="1"/>
</dbReference>
<protein>
    <recommendedName>
        <fullName evidence="3">Carrier domain-containing protein</fullName>
    </recommendedName>
</protein>
<dbReference type="InterPro" id="IPR036736">
    <property type="entry name" value="ACP-like_sf"/>
</dbReference>
<accession>A0ABQ8TQ31</accession>
<dbReference type="InterPro" id="IPR020806">
    <property type="entry name" value="PKS_PP-bd"/>
</dbReference>
<dbReference type="InterPro" id="IPR057326">
    <property type="entry name" value="KR_dom"/>
</dbReference>